<dbReference type="Gene3D" id="1.10.730.10">
    <property type="entry name" value="Isoleucyl-tRNA Synthetase, Domain 1"/>
    <property type="match status" value="1"/>
</dbReference>
<dbReference type="Gene3D" id="2.170.220.10">
    <property type="match status" value="1"/>
</dbReference>
<dbReference type="EC" id="6.1.1.10" evidence="1"/>
<dbReference type="GO" id="GO:0004825">
    <property type="term" value="F:methionine-tRNA ligase activity"/>
    <property type="evidence" value="ECO:0007669"/>
    <property type="project" value="UniProtKB-EC"/>
</dbReference>
<dbReference type="InterPro" id="IPR015413">
    <property type="entry name" value="Methionyl/Leucyl_tRNA_Synth"/>
</dbReference>
<gene>
    <name evidence="10" type="ORF">Klosneuvirus_1_109</name>
</gene>
<dbReference type="Pfam" id="PF08264">
    <property type="entry name" value="Anticodon_1"/>
    <property type="match status" value="1"/>
</dbReference>
<dbReference type="NCBIfam" id="TIGR00398">
    <property type="entry name" value="metG"/>
    <property type="match status" value="1"/>
</dbReference>
<dbReference type="InterPro" id="IPR033911">
    <property type="entry name" value="MetRS_core"/>
</dbReference>
<dbReference type="InterPro" id="IPR013155">
    <property type="entry name" value="M/V/L/I-tRNA-synth_anticd-bd"/>
</dbReference>
<dbReference type="Pfam" id="PF09334">
    <property type="entry name" value="tRNA-synt_1g"/>
    <property type="match status" value="2"/>
</dbReference>
<dbReference type="PANTHER" id="PTHR43326:SF2">
    <property type="entry name" value="METHIONINE--TRNA LIGASE"/>
    <property type="match status" value="1"/>
</dbReference>
<dbReference type="SUPFAM" id="SSF47323">
    <property type="entry name" value="Anticodon-binding domain of a subclass of class I aminoacyl-tRNA synthetases"/>
    <property type="match status" value="1"/>
</dbReference>
<dbReference type="InterPro" id="IPR014729">
    <property type="entry name" value="Rossmann-like_a/b/a_fold"/>
</dbReference>
<feature type="domain" description="Methionyl/Valyl/Leucyl/Isoleucyl-tRNA synthetase anticodon-binding" evidence="8">
    <location>
        <begin position="385"/>
        <end position="472"/>
    </location>
</feature>
<keyword evidence="5" id="KW-0648">Protein biosynthesis</keyword>
<keyword evidence="3" id="KW-0547">Nucleotide-binding</keyword>
<evidence type="ECO:0000256" key="2">
    <source>
        <dbReference type="ARBA" id="ARBA00022598"/>
    </source>
</evidence>
<evidence type="ECO:0000256" key="5">
    <source>
        <dbReference type="ARBA" id="ARBA00022917"/>
    </source>
</evidence>
<name>A0A1V0SHR2_9VIRU</name>
<organism evidence="10">
    <name type="scientific">Klosneuvirus KNV1</name>
    <dbReference type="NCBI Taxonomy" id="1977640"/>
    <lineage>
        <taxon>Viruses</taxon>
        <taxon>Varidnaviria</taxon>
        <taxon>Bamfordvirae</taxon>
        <taxon>Nucleocytoviricota</taxon>
        <taxon>Megaviricetes</taxon>
        <taxon>Imitervirales</taxon>
        <taxon>Mimiviridae</taxon>
        <taxon>Klosneuvirinae</taxon>
        <taxon>Klosneuvirus</taxon>
    </lineage>
</organism>
<evidence type="ECO:0000256" key="3">
    <source>
        <dbReference type="ARBA" id="ARBA00022741"/>
    </source>
</evidence>
<sequence length="512" mass="59937">MTEKTFYITTAINYTNGSPHMGHLYESVIADCLARYHRFSNKDVFFLTGSDEHGQKINEAANNHQPPLIPIELCDKYVGEFQSLNKKMNISYDFYIRTTMEKHENLAKYFWELCAKNGDIYLGKYTGWYSKREERFVTDTEAKEMNYKDGNQDLIQTCEPSYFFKMSKYHNRLVKYIQDHPEFIFPEEKRNEILERLKVPLFDLSISRTSFDWGVKLPEGYEKDHVMYVWFDALTNYLSGVNWPNGELAKFWPANVHLIGKDIAWFHAVIWPCMLFSAEIPLPKQIVCHGFVNGPDGRKMSKTWGNIVDPIATLQSYKPDVIRYFILREGIFGSDFNFNPESLETRHDGDLADNLGNLVNRVLNLTKRYSDSKVPVEAAEPIFDLEELAKYVDSQYNKYHLQNVIHKIFSVVADLNKWIELKSPWKLKGEEYDIQKKHIVRNLLEALYIVAHYLEPIMPESADKIFKLFNTKPVKLDVLKQNAWKHMIPGSEIIQGEPLFPRIKDSKFDKKK</sequence>
<dbReference type="PRINTS" id="PR01041">
    <property type="entry name" value="TRNASYNTHMET"/>
</dbReference>
<dbReference type="PANTHER" id="PTHR43326">
    <property type="entry name" value="METHIONYL-TRNA SYNTHETASE"/>
    <property type="match status" value="1"/>
</dbReference>
<dbReference type="FunFam" id="2.170.220.10:FF:000002">
    <property type="entry name" value="Methionine--tRNA ligase"/>
    <property type="match status" value="1"/>
</dbReference>
<dbReference type="CDD" id="cd00814">
    <property type="entry name" value="MetRS_core"/>
    <property type="match status" value="1"/>
</dbReference>
<evidence type="ECO:0000259" key="8">
    <source>
        <dbReference type="Pfam" id="PF08264"/>
    </source>
</evidence>
<evidence type="ECO:0000256" key="7">
    <source>
        <dbReference type="ARBA" id="ARBA00030904"/>
    </source>
</evidence>
<dbReference type="InterPro" id="IPR014758">
    <property type="entry name" value="Met-tRNA_synth"/>
</dbReference>
<evidence type="ECO:0000256" key="1">
    <source>
        <dbReference type="ARBA" id="ARBA00012838"/>
    </source>
</evidence>
<feature type="domain" description="Methionyl/Leucyl tRNA synthetase" evidence="9">
    <location>
        <begin position="159"/>
        <end position="363"/>
    </location>
</feature>
<dbReference type="Gene3D" id="3.40.50.620">
    <property type="entry name" value="HUPs"/>
    <property type="match status" value="1"/>
</dbReference>
<evidence type="ECO:0000256" key="4">
    <source>
        <dbReference type="ARBA" id="ARBA00022840"/>
    </source>
</evidence>
<dbReference type="InterPro" id="IPR009080">
    <property type="entry name" value="tRNAsynth_Ia_anticodon-bd"/>
</dbReference>
<feature type="domain" description="Methionyl/Leucyl tRNA synthetase" evidence="9">
    <location>
        <begin position="7"/>
        <end position="142"/>
    </location>
</feature>
<evidence type="ECO:0000313" key="10">
    <source>
        <dbReference type="EMBL" id="ARF11252.1"/>
    </source>
</evidence>
<dbReference type="GO" id="GO:0005524">
    <property type="term" value="F:ATP binding"/>
    <property type="evidence" value="ECO:0007669"/>
    <property type="project" value="UniProtKB-KW"/>
</dbReference>
<evidence type="ECO:0000259" key="9">
    <source>
        <dbReference type="Pfam" id="PF09334"/>
    </source>
</evidence>
<protein>
    <recommendedName>
        <fullName evidence="1">methionine--tRNA ligase</fullName>
        <ecNumber evidence="1">6.1.1.10</ecNumber>
    </recommendedName>
    <alternativeName>
        <fullName evidence="7">Methionyl-tRNA synthetase</fullName>
    </alternativeName>
</protein>
<keyword evidence="6 10" id="KW-0030">Aminoacyl-tRNA synthetase</keyword>
<reference evidence="10" key="1">
    <citation type="journal article" date="2017" name="Science">
        <title>Giant viruses with an expanded complement of translation system components.</title>
        <authorList>
            <person name="Schulz F."/>
            <person name="Yutin N."/>
            <person name="Ivanova N.N."/>
            <person name="Ortega D.R."/>
            <person name="Lee T.K."/>
            <person name="Vierheilig J."/>
            <person name="Daims H."/>
            <person name="Horn M."/>
            <person name="Wagner M."/>
            <person name="Jensen G.J."/>
            <person name="Kyrpides N.C."/>
            <person name="Koonin E.V."/>
            <person name="Woyke T."/>
        </authorList>
    </citation>
    <scope>NUCLEOTIDE SEQUENCE</scope>
    <source>
        <strain evidence="10">KNV1</strain>
    </source>
</reference>
<proteinExistence type="predicted"/>
<dbReference type="SUPFAM" id="SSF52374">
    <property type="entry name" value="Nucleotidylyl transferase"/>
    <property type="match status" value="1"/>
</dbReference>
<dbReference type="InterPro" id="IPR023457">
    <property type="entry name" value="Met-tRNA_synth_2"/>
</dbReference>
<evidence type="ECO:0000256" key="6">
    <source>
        <dbReference type="ARBA" id="ARBA00023146"/>
    </source>
</evidence>
<dbReference type="CDD" id="cd07957">
    <property type="entry name" value="Anticodon_Ia_Met"/>
    <property type="match status" value="1"/>
</dbReference>
<keyword evidence="4" id="KW-0067">ATP-binding</keyword>
<dbReference type="InterPro" id="IPR041872">
    <property type="entry name" value="Anticodon_Met"/>
</dbReference>
<keyword evidence="2" id="KW-0436">Ligase</keyword>
<dbReference type="EMBL" id="KY684108">
    <property type="protein sequence ID" value="ARF11252.1"/>
    <property type="molecule type" value="Genomic_DNA"/>
</dbReference>
<accession>A0A1V0SHR2</accession>